<dbReference type="Pfam" id="PF05175">
    <property type="entry name" value="MTS"/>
    <property type="match status" value="1"/>
</dbReference>
<dbReference type="PANTHER" id="PTHR47816:SF4">
    <property type="entry name" value="RIBOSOMAL RNA SMALL SUBUNIT METHYLTRANSFERASE C"/>
    <property type="match status" value="1"/>
</dbReference>
<keyword evidence="1" id="KW-0489">Methyltransferase</keyword>
<dbReference type="InterPro" id="IPR046977">
    <property type="entry name" value="RsmC/RlmG"/>
</dbReference>
<dbReference type="GO" id="GO:0032259">
    <property type="term" value="P:methylation"/>
    <property type="evidence" value="ECO:0007669"/>
    <property type="project" value="UniProtKB-KW"/>
</dbReference>
<dbReference type="GO" id="GO:0008757">
    <property type="term" value="F:S-adenosylmethionine-dependent methyltransferase activity"/>
    <property type="evidence" value="ECO:0007669"/>
    <property type="project" value="InterPro"/>
</dbReference>
<name>A0A6J6XBA0_9ZZZZ</name>
<accession>A0A6J6XBA0</accession>
<sequence length="228" mass="24961">MLAVHPPDSPEPEKQENAAEYYFSGTPSGPSRPSSVRLVLPDFTVELITDSGIFSSSRIDPGTKILLMELEDLPLGNLVDLGCGYGPIATTLLRRFPGQPVWAVDVNSRARSICAQNLEANAQSDSEFHVISPEEVPADLQVAGLISNPPIRIGKQALHTLLEFWLERLCYPAGVAWLVVHKHLGADSLTRWLESQGYVVTKVRSRQGYRILKVSPGEQHAPRADSTA</sequence>
<dbReference type="EMBL" id="CAFAAQ010000004">
    <property type="protein sequence ID" value="CAB4794052.1"/>
    <property type="molecule type" value="Genomic_DNA"/>
</dbReference>
<evidence type="ECO:0000256" key="1">
    <source>
        <dbReference type="ARBA" id="ARBA00022603"/>
    </source>
</evidence>
<evidence type="ECO:0000256" key="2">
    <source>
        <dbReference type="ARBA" id="ARBA00022679"/>
    </source>
</evidence>
<organism evidence="5">
    <name type="scientific">freshwater metagenome</name>
    <dbReference type="NCBI Taxonomy" id="449393"/>
    <lineage>
        <taxon>unclassified sequences</taxon>
        <taxon>metagenomes</taxon>
        <taxon>ecological metagenomes</taxon>
    </lineage>
</organism>
<gene>
    <name evidence="5" type="ORF">UFOPK3046_00110</name>
</gene>
<dbReference type="InterPro" id="IPR007848">
    <property type="entry name" value="Small_mtfrase_dom"/>
</dbReference>
<dbReference type="AlphaFoldDB" id="A0A6J6XBA0"/>
<evidence type="ECO:0000256" key="3">
    <source>
        <dbReference type="SAM" id="MobiDB-lite"/>
    </source>
</evidence>
<dbReference type="CDD" id="cd02440">
    <property type="entry name" value="AdoMet_MTases"/>
    <property type="match status" value="1"/>
</dbReference>
<reference evidence="5" key="1">
    <citation type="submission" date="2020-05" db="EMBL/GenBank/DDBJ databases">
        <authorList>
            <person name="Chiriac C."/>
            <person name="Salcher M."/>
            <person name="Ghai R."/>
            <person name="Kavagutti S V."/>
        </authorList>
    </citation>
    <scope>NUCLEOTIDE SEQUENCE</scope>
</reference>
<evidence type="ECO:0000259" key="4">
    <source>
        <dbReference type="Pfam" id="PF05175"/>
    </source>
</evidence>
<dbReference type="Gene3D" id="3.40.50.150">
    <property type="entry name" value="Vaccinia Virus protein VP39"/>
    <property type="match status" value="1"/>
</dbReference>
<feature type="region of interest" description="Disordered" evidence="3">
    <location>
        <begin position="1"/>
        <end position="33"/>
    </location>
</feature>
<proteinExistence type="predicted"/>
<dbReference type="SUPFAM" id="SSF53335">
    <property type="entry name" value="S-adenosyl-L-methionine-dependent methyltransferases"/>
    <property type="match status" value="1"/>
</dbReference>
<feature type="compositionally biased region" description="Low complexity" evidence="3">
    <location>
        <begin position="24"/>
        <end position="33"/>
    </location>
</feature>
<dbReference type="InterPro" id="IPR029063">
    <property type="entry name" value="SAM-dependent_MTases_sf"/>
</dbReference>
<evidence type="ECO:0000313" key="5">
    <source>
        <dbReference type="EMBL" id="CAB4794052.1"/>
    </source>
</evidence>
<keyword evidence="2" id="KW-0808">Transferase</keyword>
<feature type="domain" description="Methyltransferase small" evidence="4">
    <location>
        <begin position="45"/>
        <end position="213"/>
    </location>
</feature>
<protein>
    <submittedName>
        <fullName evidence="5">Unannotated protein</fullName>
    </submittedName>
</protein>
<dbReference type="PANTHER" id="PTHR47816">
    <property type="entry name" value="RIBOSOMAL RNA SMALL SUBUNIT METHYLTRANSFERASE C"/>
    <property type="match status" value="1"/>
</dbReference>